<name>A0ABU1R180_9BACT</name>
<proteinExistence type="inferred from homology"/>
<dbReference type="EMBL" id="JAVDTI010000004">
    <property type="protein sequence ID" value="MDR6807113.1"/>
    <property type="molecule type" value="Genomic_DNA"/>
</dbReference>
<organism evidence="7 8">
    <name type="scientific">Dyadobacter fermentans</name>
    <dbReference type="NCBI Taxonomy" id="94254"/>
    <lineage>
        <taxon>Bacteria</taxon>
        <taxon>Pseudomonadati</taxon>
        <taxon>Bacteroidota</taxon>
        <taxon>Cytophagia</taxon>
        <taxon>Cytophagales</taxon>
        <taxon>Spirosomataceae</taxon>
        <taxon>Dyadobacter</taxon>
    </lineage>
</organism>
<reference evidence="7 8" key="1">
    <citation type="submission" date="2023-07" db="EMBL/GenBank/DDBJ databases">
        <title>Sorghum-associated microbial communities from plants grown in Nebraska, USA.</title>
        <authorList>
            <person name="Schachtman D."/>
        </authorList>
    </citation>
    <scope>NUCLEOTIDE SEQUENCE [LARGE SCALE GENOMIC DNA]</scope>
    <source>
        <strain evidence="7 8">BE57</strain>
    </source>
</reference>
<dbReference type="RefSeq" id="WP_309987045.1">
    <property type="nucleotide sequence ID" value="NZ_JAVDTI010000004.1"/>
</dbReference>
<dbReference type="SUPFAM" id="SSF143011">
    <property type="entry name" value="RelE-like"/>
    <property type="match status" value="1"/>
</dbReference>
<keyword evidence="3" id="KW-0540">Nuclease</keyword>
<dbReference type="Pfam" id="PF06769">
    <property type="entry name" value="YoeB_toxin"/>
    <property type="match status" value="1"/>
</dbReference>
<dbReference type="GO" id="GO:0016787">
    <property type="term" value="F:hydrolase activity"/>
    <property type="evidence" value="ECO:0007669"/>
    <property type="project" value="UniProtKB-KW"/>
</dbReference>
<accession>A0ABU1R180</accession>
<dbReference type="PANTHER" id="PTHR38039">
    <property type="entry name" value="TOXIN YOEB"/>
    <property type="match status" value="1"/>
</dbReference>
<keyword evidence="4" id="KW-0255">Endonuclease</keyword>
<gene>
    <name evidence="7" type="ORF">J2W84_004164</name>
</gene>
<dbReference type="Gene3D" id="3.30.2310.20">
    <property type="entry name" value="RelE-like"/>
    <property type="match status" value="1"/>
</dbReference>
<evidence type="ECO:0000256" key="1">
    <source>
        <dbReference type="ARBA" id="ARBA00008172"/>
    </source>
</evidence>
<evidence type="ECO:0000256" key="5">
    <source>
        <dbReference type="ARBA" id="ARBA00022801"/>
    </source>
</evidence>
<evidence type="ECO:0000313" key="8">
    <source>
        <dbReference type="Proteomes" id="UP001264980"/>
    </source>
</evidence>
<dbReference type="PANTHER" id="PTHR38039:SF1">
    <property type="entry name" value="TOXIN YOEB"/>
    <property type="match status" value="1"/>
</dbReference>
<protein>
    <recommendedName>
        <fullName evidence="6">Putative mRNA interferase YoeB</fullName>
    </recommendedName>
</protein>
<evidence type="ECO:0000313" key="7">
    <source>
        <dbReference type="EMBL" id="MDR6807113.1"/>
    </source>
</evidence>
<evidence type="ECO:0000256" key="2">
    <source>
        <dbReference type="ARBA" id="ARBA00022649"/>
    </source>
</evidence>
<comment type="similarity">
    <text evidence="1">Belongs to the YoeB family.</text>
</comment>
<keyword evidence="2" id="KW-1277">Toxin-antitoxin system</keyword>
<dbReference type="NCBIfam" id="TIGR02116">
    <property type="entry name" value="toxin_Txe_YoeB"/>
    <property type="match status" value="1"/>
</dbReference>
<dbReference type="InterPro" id="IPR035093">
    <property type="entry name" value="RelE/ParE_toxin_dom_sf"/>
</dbReference>
<evidence type="ECO:0000256" key="4">
    <source>
        <dbReference type="ARBA" id="ARBA00022759"/>
    </source>
</evidence>
<keyword evidence="5 7" id="KW-0378">Hydrolase</keyword>
<dbReference type="Proteomes" id="UP001264980">
    <property type="component" value="Unassembled WGS sequence"/>
</dbReference>
<evidence type="ECO:0000256" key="3">
    <source>
        <dbReference type="ARBA" id="ARBA00022722"/>
    </source>
</evidence>
<evidence type="ECO:0000256" key="6">
    <source>
        <dbReference type="ARBA" id="ARBA00030388"/>
    </source>
</evidence>
<sequence length="90" mass="10343">MGSGRYQIIFTEQAITHLSFWHKSGNKVIIKKIEQLIESIADTPTEGIGKPELLKYELAGKYSRRISHEHRVVYQIIGNTVYILSLKGHY</sequence>
<dbReference type="InterPro" id="IPR009614">
    <property type="entry name" value="YoeB_toxin"/>
</dbReference>
<comment type="caution">
    <text evidence="7">The sequence shown here is derived from an EMBL/GenBank/DDBJ whole genome shotgun (WGS) entry which is preliminary data.</text>
</comment>
<keyword evidence="8" id="KW-1185">Reference proteome</keyword>